<dbReference type="PROSITE" id="PS51755">
    <property type="entry name" value="OMPR_PHOB"/>
    <property type="match status" value="1"/>
</dbReference>
<dbReference type="SUPFAM" id="SSF52172">
    <property type="entry name" value="CheY-like"/>
    <property type="match status" value="1"/>
</dbReference>
<feature type="DNA-binding region" description="OmpR/PhoB-type" evidence="7">
    <location>
        <begin position="133"/>
        <end position="231"/>
    </location>
</feature>
<evidence type="ECO:0000256" key="2">
    <source>
        <dbReference type="ARBA" id="ARBA00023012"/>
    </source>
</evidence>
<organism evidence="10 11">
    <name type="scientific">Paraglaciecola chathamensis</name>
    <dbReference type="NCBI Taxonomy" id="368405"/>
    <lineage>
        <taxon>Bacteria</taxon>
        <taxon>Pseudomonadati</taxon>
        <taxon>Pseudomonadota</taxon>
        <taxon>Gammaproteobacteria</taxon>
        <taxon>Alteromonadales</taxon>
        <taxon>Alteromonadaceae</taxon>
        <taxon>Paraglaciecola</taxon>
    </lineage>
</organism>
<dbReference type="Gene3D" id="1.10.10.10">
    <property type="entry name" value="Winged helix-like DNA-binding domain superfamily/Winged helix DNA-binding domain"/>
    <property type="match status" value="1"/>
</dbReference>
<dbReference type="SUPFAM" id="SSF46894">
    <property type="entry name" value="C-terminal effector domain of the bipartite response regulators"/>
    <property type="match status" value="1"/>
</dbReference>
<evidence type="ECO:0000259" key="8">
    <source>
        <dbReference type="PROSITE" id="PS50110"/>
    </source>
</evidence>
<dbReference type="AlphaFoldDB" id="A0A8H9IFD0"/>
<dbReference type="SMART" id="SM00448">
    <property type="entry name" value="REC"/>
    <property type="match status" value="1"/>
</dbReference>
<dbReference type="InterPro" id="IPR001867">
    <property type="entry name" value="OmpR/PhoB-type_DNA-bd"/>
</dbReference>
<keyword evidence="3" id="KW-0805">Transcription regulation</keyword>
<dbReference type="RefSeq" id="WP_191865785.1">
    <property type="nucleotide sequence ID" value="NZ_BMZC01000004.1"/>
</dbReference>
<evidence type="ECO:0000313" key="10">
    <source>
        <dbReference type="EMBL" id="GGZ59649.1"/>
    </source>
</evidence>
<feature type="domain" description="Response regulatory" evidence="8">
    <location>
        <begin position="6"/>
        <end position="119"/>
    </location>
</feature>
<gene>
    <name evidence="10" type="primary">baeR</name>
    <name evidence="10" type="ORF">GCM10011274_17150</name>
</gene>
<dbReference type="PROSITE" id="PS50110">
    <property type="entry name" value="RESPONSE_REGULATORY"/>
    <property type="match status" value="1"/>
</dbReference>
<dbReference type="Gene3D" id="6.10.250.690">
    <property type="match status" value="1"/>
</dbReference>
<evidence type="ECO:0000256" key="1">
    <source>
        <dbReference type="ARBA" id="ARBA00022553"/>
    </source>
</evidence>
<dbReference type="InterPro" id="IPR001789">
    <property type="entry name" value="Sig_transdc_resp-reg_receiver"/>
</dbReference>
<dbReference type="PANTHER" id="PTHR48111">
    <property type="entry name" value="REGULATOR OF RPOS"/>
    <property type="match status" value="1"/>
</dbReference>
<dbReference type="Pfam" id="PF00486">
    <property type="entry name" value="Trans_reg_C"/>
    <property type="match status" value="1"/>
</dbReference>
<keyword evidence="5" id="KW-0804">Transcription</keyword>
<dbReference type="CDD" id="cd00383">
    <property type="entry name" value="trans_reg_C"/>
    <property type="match status" value="1"/>
</dbReference>
<evidence type="ECO:0000256" key="6">
    <source>
        <dbReference type="PROSITE-ProRule" id="PRU00169"/>
    </source>
</evidence>
<reference evidence="10" key="1">
    <citation type="journal article" date="2014" name="Int. J. Syst. Evol. Microbiol.">
        <title>Complete genome sequence of Corynebacterium casei LMG S-19264T (=DSM 44701T), isolated from a smear-ripened cheese.</title>
        <authorList>
            <consortium name="US DOE Joint Genome Institute (JGI-PGF)"/>
            <person name="Walter F."/>
            <person name="Albersmeier A."/>
            <person name="Kalinowski J."/>
            <person name="Ruckert C."/>
        </authorList>
    </citation>
    <scope>NUCLEOTIDE SEQUENCE</scope>
    <source>
        <strain evidence="10">KCTC 32337</strain>
    </source>
</reference>
<dbReference type="PANTHER" id="PTHR48111:SF59">
    <property type="entry name" value="TRANSCRIPTIONAL REGULATORY PROTEIN BAER"/>
    <property type="match status" value="1"/>
</dbReference>
<proteinExistence type="predicted"/>
<feature type="modified residue" description="4-aspartylphosphate" evidence="6">
    <location>
        <position position="55"/>
    </location>
</feature>
<dbReference type="GO" id="GO:0006355">
    <property type="term" value="P:regulation of DNA-templated transcription"/>
    <property type="evidence" value="ECO:0007669"/>
    <property type="project" value="InterPro"/>
</dbReference>
<dbReference type="GO" id="GO:0000156">
    <property type="term" value="F:phosphorelay response regulator activity"/>
    <property type="evidence" value="ECO:0007669"/>
    <property type="project" value="TreeGrafter"/>
</dbReference>
<dbReference type="GO" id="GO:0032993">
    <property type="term" value="C:protein-DNA complex"/>
    <property type="evidence" value="ECO:0007669"/>
    <property type="project" value="TreeGrafter"/>
</dbReference>
<dbReference type="SMART" id="SM00862">
    <property type="entry name" value="Trans_reg_C"/>
    <property type="match status" value="1"/>
</dbReference>
<dbReference type="InterPro" id="IPR011006">
    <property type="entry name" value="CheY-like_superfamily"/>
</dbReference>
<dbReference type="FunFam" id="3.40.50.2300:FF:000001">
    <property type="entry name" value="DNA-binding response regulator PhoB"/>
    <property type="match status" value="1"/>
</dbReference>
<feature type="domain" description="OmpR/PhoB-type" evidence="9">
    <location>
        <begin position="133"/>
        <end position="231"/>
    </location>
</feature>
<protein>
    <submittedName>
        <fullName evidence="10">DNA-binding response regulator</fullName>
    </submittedName>
</protein>
<evidence type="ECO:0000259" key="9">
    <source>
        <dbReference type="PROSITE" id="PS51755"/>
    </source>
</evidence>
<evidence type="ECO:0000256" key="5">
    <source>
        <dbReference type="ARBA" id="ARBA00023163"/>
    </source>
</evidence>
<evidence type="ECO:0000313" key="11">
    <source>
        <dbReference type="Proteomes" id="UP000622604"/>
    </source>
</evidence>
<dbReference type="Gene3D" id="3.40.50.2300">
    <property type="match status" value="1"/>
</dbReference>
<dbReference type="GO" id="GO:0005829">
    <property type="term" value="C:cytosol"/>
    <property type="evidence" value="ECO:0007669"/>
    <property type="project" value="TreeGrafter"/>
</dbReference>
<keyword evidence="2" id="KW-0902">Two-component regulatory system</keyword>
<evidence type="ECO:0000256" key="7">
    <source>
        <dbReference type="PROSITE-ProRule" id="PRU01091"/>
    </source>
</evidence>
<dbReference type="InterPro" id="IPR016032">
    <property type="entry name" value="Sig_transdc_resp-reg_C-effctor"/>
</dbReference>
<evidence type="ECO:0000256" key="4">
    <source>
        <dbReference type="ARBA" id="ARBA00023125"/>
    </source>
</evidence>
<comment type="caution">
    <text evidence="10">The sequence shown here is derived from an EMBL/GenBank/DDBJ whole genome shotgun (WGS) entry which is preliminary data.</text>
</comment>
<dbReference type="InterPro" id="IPR039420">
    <property type="entry name" value="WalR-like"/>
</dbReference>
<keyword evidence="1 6" id="KW-0597">Phosphoprotein</keyword>
<keyword evidence="4 7" id="KW-0238">DNA-binding</keyword>
<sequence>MTSQQQVLVVEDEPKIAQILVDFLSLEGFLTHVVHDGDEAEAAIKQVNPDCVILDLMLPGKDGLSICKDVRKFSHVPIIMLTARVDEIDRLMGLGFGADDYVCKPFSPREVVARVQALLRRAALGAPAEKTAPNILTFKHIRIDTERFECTINGSIIELTPVEFRLLKTLLGKPGTVYSREILMQRCYEDARIVSNRTIDSHMKNLRNKISLVDDPQPILQSVYGVGYKLM</sequence>
<evidence type="ECO:0000256" key="3">
    <source>
        <dbReference type="ARBA" id="ARBA00023015"/>
    </source>
</evidence>
<accession>A0A8H9IFD0</accession>
<dbReference type="GO" id="GO:0000976">
    <property type="term" value="F:transcription cis-regulatory region binding"/>
    <property type="evidence" value="ECO:0007669"/>
    <property type="project" value="TreeGrafter"/>
</dbReference>
<dbReference type="EMBL" id="BMZC01000004">
    <property type="protein sequence ID" value="GGZ59649.1"/>
    <property type="molecule type" value="Genomic_DNA"/>
</dbReference>
<dbReference type="Pfam" id="PF00072">
    <property type="entry name" value="Response_reg"/>
    <property type="match status" value="1"/>
</dbReference>
<dbReference type="Proteomes" id="UP000622604">
    <property type="component" value="Unassembled WGS sequence"/>
</dbReference>
<name>A0A8H9IFD0_9ALTE</name>
<reference evidence="10" key="2">
    <citation type="submission" date="2020-09" db="EMBL/GenBank/DDBJ databases">
        <authorList>
            <person name="Sun Q."/>
            <person name="Kim S."/>
        </authorList>
    </citation>
    <scope>NUCLEOTIDE SEQUENCE</scope>
    <source>
        <strain evidence="10">KCTC 32337</strain>
    </source>
</reference>
<dbReference type="InterPro" id="IPR036388">
    <property type="entry name" value="WH-like_DNA-bd_sf"/>
</dbReference>